<dbReference type="EMBL" id="JAPDGR010001506">
    <property type="protein sequence ID" value="KAJ2981943.1"/>
    <property type="molecule type" value="Genomic_DNA"/>
</dbReference>
<reference evidence="1" key="1">
    <citation type="submission" date="2022-10" db="EMBL/GenBank/DDBJ databases">
        <title>Genome Sequence of Xylaria curta.</title>
        <authorList>
            <person name="Buettner E."/>
        </authorList>
    </citation>
    <scope>NUCLEOTIDE SEQUENCE</scope>
    <source>
        <strain evidence="1">Babe10</strain>
    </source>
</reference>
<comment type="caution">
    <text evidence="1">The sequence shown here is derived from an EMBL/GenBank/DDBJ whole genome shotgun (WGS) entry which is preliminary data.</text>
</comment>
<proteinExistence type="predicted"/>
<evidence type="ECO:0000313" key="2">
    <source>
        <dbReference type="Proteomes" id="UP001143856"/>
    </source>
</evidence>
<protein>
    <submittedName>
        <fullName evidence="1">Uncharacterized protein</fullName>
    </submittedName>
</protein>
<gene>
    <name evidence="1" type="ORF">NUW58_g6559</name>
</gene>
<name>A0ACC1NS56_9PEZI</name>
<dbReference type="Proteomes" id="UP001143856">
    <property type="component" value="Unassembled WGS sequence"/>
</dbReference>
<keyword evidence="2" id="KW-1185">Reference proteome</keyword>
<accession>A0ACC1NS56</accession>
<organism evidence="1 2">
    <name type="scientific">Xylaria curta</name>
    <dbReference type="NCBI Taxonomy" id="42375"/>
    <lineage>
        <taxon>Eukaryota</taxon>
        <taxon>Fungi</taxon>
        <taxon>Dikarya</taxon>
        <taxon>Ascomycota</taxon>
        <taxon>Pezizomycotina</taxon>
        <taxon>Sordariomycetes</taxon>
        <taxon>Xylariomycetidae</taxon>
        <taxon>Xylariales</taxon>
        <taxon>Xylariaceae</taxon>
        <taxon>Xylaria</taxon>
    </lineage>
</organism>
<evidence type="ECO:0000313" key="1">
    <source>
        <dbReference type="EMBL" id="KAJ2981943.1"/>
    </source>
</evidence>
<sequence length="158" mass="17164">MTLTMRRVAFLALVLSPFVLTEPVAQLPGSKVTYQGVTNDNKIEHFFNIKYAHDTSGTRRFAPPEPFTPPEGSRITATEPGPACPQSKAALPPFFDETPVTSEDCLSLRIARPAGTAETDKLPVVVWFYGGGVVKGSAYDSHLDPDRNEGPETWVAMG</sequence>